<gene>
    <name evidence="1" type="ORF">HCDG_09531</name>
</gene>
<protein>
    <submittedName>
        <fullName evidence="1">Uncharacterized protein</fullName>
    </submittedName>
</protein>
<dbReference type="Proteomes" id="UP000002624">
    <property type="component" value="Unassembled WGS sequence"/>
</dbReference>
<organism evidence="1 2">
    <name type="scientific">Ajellomyces capsulatus (strain H143)</name>
    <name type="common">Darling's disease fungus</name>
    <name type="synonym">Histoplasma capsulatum</name>
    <dbReference type="NCBI Taxonomy" id="544712"/>
    <lineage>
        <taxon>Eukaryota</taxon>
        <taxon>Fungi</taxon>
        <taxon>Dikarya</taxon>
        <taxon>Ascomycota</taxon>
        <taxon>Pezizomycotina</taxon>
        <taxon>Eurotiomycetes</taxon>
        <taxon>Eurotiomycetidae</taxon>
        <taxon>Onygenales</taxon>
        <taxon>Ajellomycetaceae</taxon>
        <taxon>Histoplasma</taxon>
    </lineage>
</organism>
<dbReference type="OMA" id="KEGHDEP"/>
<sequence length="75" mass="8787">MDQAVRDNARLLENDFLDICKDILLHLLLNDTIKNISKNVTGYMKEKDNKNIKKCTACKKEGHDEPNCWFKHPEK</sequence>
<reference evidence="2" key="1">
    <citation type="submission" date="2009-05" db="EMBL/GenBank/DDBJ databases">
        <title>The genome sequence of Ajellomyces capsulatus strain H143.</title>
        <authorList>
            <person name="Champion M."/>
            <person name="Cuomo C.A."/>
            <person name="Ma L.-J."/>
            <person name="Henn M.R."/>
            <person name="Sil A."/>
            <person name="Goldman B."/>
            <person name="Young S.K."/>
            <person name="Kodira C.D."/>
            <person name="Zeng Q."/>
            <person name="Koehrsen M."/>
            <person name="Alvarado L."/>
            <person name="Berlin A.M."/>
            <person name="Borenstein D."/>
            <person name="Chen Z."/>
            <person name="Engels R."/>
            <person name="Freedman E."/>
            <person name="Gellesch M."/>
            <person name="Goldberg J."/>
            <person name="Griggs A."/>
            <person name="Gujja S."/>
            <person name="Heiman D.I."/>
            <person name="Hepburn T.A."/>
            <person name="Howarth C."/>
            <person name="Jen D."/>
            <person name="Larson L."/>
            <person name="Lewis B."/>
            <person name="Mehta T."/>
            <person name="Park D."/>
            <person name="Pearson M."/>
            <person name="Roberts A."/>
            <person name="Saif S."/>
            <person name="Shea T.D."/>
            <person name="Shenoy N."/>
            <person name="Sisk P."/>
            <person name="Stolte C."/>
            <person name="Sykes S."/>
            <person name="Walk T."/>
            <person name="White J."/>
            <person name="Yandava C."/>
            <person name="Klein B."/>
            <person name="McEwen J.G."/>
            <person name="Puccia R."/>
            <person name="Goldman G.H."/>
            <person name="Felipe M.S."/>
            <person name="Nino-Vega G."/>
            <person name="San-Blas G."/>
            <person name="Taylor J.W."/>
            <person name="Mendoza L."/>
            <person name="Galagan J.E."/>
            <person name="Nusbaum C."/>
            <person name="Birren B.W."/>
        </authorList>
    </citation>
    <scope>NUCLEOTIDE SEQUENCE [LARGE SCALE GENOMIC DNA]</scope>
    <source>
        <strain evidence="2">H143</strain>
    </source>
</reference>
<evidence type="ECO:0000313" key="1">
    <source>
        <dbReference type="EMBL" id="EER36352.1"/>
    </source>
</evidence>
<evidence type="ECO:0000313" key="2">
    <source>
        <dbReference type="Proteomes" id="UP000002624"/>
    </source>
</evidence>
<dbReference type="OrthoDB" id="4188776at2759"/>
<dbReference type="STRING" id="544712.C6HTK0"/>
<dbReference type="EMBL" id="GG692462">
    <property type="protein sequence ID" value="EER36352.1"/>
    <property type="molecule type" value="Genomic_DNA"/>
</dbReference>
<dbReference type="HOGENOM" id="CLU_175695_0_0_1"/>
<proteinExistence type="predicted"/>
<accession>C6HTK0</accession>
<name>C6HTK0_AJECH</name>
<dbReference type="AlphaFoldDB" id="C6HTK0"/>
<dbReference type="VEuPathDB" id="FungiDB:HCDG_09531"/>